<gene>
    <name evidence="3" type="ORF">IF129_12405</name>
</gene>
<proteinExistence type="predicted"/>
<feature type="region of interest" description="Disordered" evidence="1">
    <location>
        <begin position="181"/>
        <end position="210"/>
    </location>
</feature>
<evidence type="ECO:0000313" key="4">
    <source>
        <dbReference type="Proteomes" id="UP000632289"/>
    </source>
</evidence>
<evidence type="ECO:0000256" key="1">
    <source>
        <dbReference type="SAM" id="MobiDB-lite"/>
    </source>
</evidence>
<dbReference type="EMBL" id="JACXYU010000005">
    <property type="protein sequence ID" value="MBD3932351.1"/>
    <property type="molecule type" value="Genomic_DNA"/>
</dbReference>
<evidence type="ECO:0008006" key="5">
    <source>
        <dbReference type="Google" id="ProtNLM"/>
    </source>
</evidence>
<feature type="transmembrane region" description="Helical" evidence="2">
    <location>
        <begin position="217"/>
        <end position="237"/>
    </location>
</feature>
<feature type="compositionally biased region" description="Gly residues" evidence="1">
    <location>
        <begin position="97"/>
        <end position="116"/>
    </location>
</feature>
<keyword evidence="2" id="KW-1133">Transmembrane helix</keyword>
<comment type="caution">
    <text evidence="3">The sequence shown here is derived from an EMBL/GenBank/DDBJ whole genome shotgun (WGS) entry which is preliminary data.</text>
</comment>
<dbReference type="AlphaFoldDB" id="A0A927EZ89"/>
<dbReference type="RefSeq" id="WP_191209649.1">
    <property type="nucleotide sequence ID" value="NZ_BAABKL010000008.1"/>
</dbReference>
<dbReference type="Proteomes" id="UP000632289">
    <property type="component" value="Unassembled WGS sequence"/>
</dbReference>
<sequence length="278" mass="29197">MTERRRAFRQSGRTGQSGQPGRSGQDDNPFAPPPEGSPDRPWRPRTPASGGPGGDDDRRGDDRDQGGRDDDGSRDQGGDDSARRKWGSQWSSRQPGRQGGGFGGSGGPGETGSGGDGPRDTGPRSGGPRWDPRDPVQRHARYAAVSGTWGLLLSVFQLLPLGLLFGALAVYWGVSALRGAPGAKRPEDAPRTATADLTGARGTGGASGDRGAVARTAVPGLVTGALAILVVAGAYTFQLVNHDYYACVDDALTTVSREECKELLPEPFRDNALFDTDR</sequence>
<feature type="compositionally biased region" description="Low complexity" evidence="1">
    <location>
        <begin position="87"/>
        <end position="96"/>
    </location>
</feature>
<keyword evidence="2" id="KW-0472">Membrane</keyword>
<reference evidence="3" key="1">
    <citation type="submission" date="2020-09" db="EMBL/GenBank/DDBJ databases">
        <title>Secondary metabolite and genome analysis of marine Streptomyces chumphonensis KK1-2T.</title>
        <authorList>
            <person name="Phongsopitanun W."/>
            <person name="Kanchanasin P."/>
            <person name="Pittayakhajonwut P."/>
            <person name="Suwanborirux K."/>
            <person name="Tanasupawat S."/>
        </authorList>
    </citation>
    <scope>NUCLEOTIDE SEQUENCE</scope>
    <source>
        <strain evidence="3">KK1-2</strain>
    </source>
</reference>
<organism evidence="3 4">
    <name type="scientific">Streptomyces chumphonensis</name>
    <dbReference type="NCBI Taxonomy" id="1214925"/>
    <lineage>
        <taxon>Bacteria</taxon>
        <taxon>Bacillati</taxon>
        <taxon>Actinomycetota</taxon>
        <taxon>Actinomycetes</taxon>
        <taxon>Kitasatosporales</taxon>
        <taxon>Streptomycetaceae</taxon>
        <taxon>Streptomyces</taxon>
    </lineage>
</organism>
<feature type="compositionally biased region" description="Polar residues" evidence="1">
    <location>
        <begin position="11"/>
        <end position="22"/>
    </location>
</feature>
<feature type="region of interest" description="Disordered" evidence="1">
    <location>
        <begin position="1"/>
        <end position="135"/>
    </location>
</feature>
<keyword evidence="2" id="KW-0812">Transmembrane</keyword>
<feature type="transmembrane region" description="Helical" evidence="2">
    <location>
        <begin position="148"/>
        <end position="172"/>
    </location>
</feature>
<name>A0A927EZ89_9ACTN</name>
<protein>
    <recommendedName>
        <fullName evidence="5">Integral membrane protein</fullName>
    </recommendedName>
</protein>
<evidence type="ECO:0000313" key="3">
    <source>
        <dbReference type="EMBL" id="MBD3932351.1"/>
    </source>
</evidence>
<keyword evidence="4" id="KW-1185">Reference proteome</keyword>
<evidence type="ECO:0000256" key="2">
    <source>
        <dbReference type="SAM" id="Phobius"/>
    </source>
</evidence>
<accession>A0A927EZ89</accession>
<feature type="compositionally biased region" description="Basic and acidic residues" evidence="1">
    <location>
        <begin position="55"/>
        <end position="83"/>
    </location>
</feature>